<evidence type="ECO:0000313" key="2">
    <source>
        <dbReference type="EMBL" id="KUI14701.1"/>
    </source>
</evidence>
<accession>A0A101A666</accession>
<evidence type="ECO:0000259" key="1">
    <source>
        <dbReference type="SMART" id="SM00065"/>
    </source>
</evidence>
<comment type="caution">
    <text evidence="2">The sequence shown here is derived from an EMBL/GenBank/DDBJ whole genome shotgun (WGS) entry which is preliminary data.</text>
</comment>
<feature type="domain" description="GAF" evidence="1">
    <location>
        <begin position="94"/>
        <end position="235"/>
    </location>
</feature>
<reference evidence="2 3" key="1">
    <citation type="submission" date="2016-01" db="EMBL/GenBank/DDBJ databases">
        <authorList>
            <consortium name="TB Trials Study Group"/>
            <person name="Sutton G."/>
            <person name="Brinkac L."/>
            <person name="Sanka R."/>
            <person name="Adams M."/>
            <person name="Lau E.L."/>
            <person name="Macaden R."/>
            <person name="Grewal H.M.S."/>
        </authorList>
    </citation>
    <scope>NUCLEOTIDE SEQUENCE [LARGE SCALE GENOMIC DNA]</scope>
    <source>
        <strain evidence="2 3">IS-1744</strain>
    </source>
</reference>
<dbReference type="InterPro" id="IPR003018">
    <property type="entry name" value="GAF"/>
</dbReference>
<keyword evidence="2" id="KW-0808">Transferase</keyword>
<dbReference type="Gene3D" id="3.30.450.40">
    <property type="match status" value="1"/>
</dbReference>
<sequence>MTRWVRRFDDFLNRLLEQHAREAGESVDTYVARAVAAQMATDLRRANDPNIADLQTHLAAVGVLDEEAMPDVSAVIADPDRLAALHDTGLLDSPPEVIYDRITRAAAEALDTPFAMVSLVDVDRQFFKSAVGQESTSPEDRQTPIERSVCQYAVANGAPLILEDARADPTFKQHPAVRDGTVVAYLGIPLMDEAGNAVGTLCVYDTKPRLWSTGHLQVLSDLAALAAERMFHSGS</sequence>
<dbReference type="RefSeq" id="WP_064397401.1">
    <property type="nucleotide sequence ID" value="NZ_LQIR01000023.1"/>
</dbReference>
<keyword evidence="3" id="KW-1185">Reference proteome</keyword>
<dbReference type="InterPro" id="IPR029016">
    <property type="entry name" value="GAF-like_dom_sf"/>
</dbReference>
<proteinExistence type="predicted"/>
<protein>
    <submittedName>
        <fullName evidence="2">Histidine kinase</fullName>
    </submittedName>
</protein>
<gene>
    <name evidence="2" type="ORF">AU192_14510</name>
</gene>
<dbReference type="AlphaFoldDB" id="A0A101A666"/>
<evidence type="ECO:0000313" key="3">
    <source>
        <dbReference type="Proteomes" id="UP000053707"/>
    </source>
</evidence>
<dbReference type="EMBL" id="LQIR01000023">
    <property type="protein sequence ID" value="KUI14701.1"/>
    <property type="molecule type" value="Genomic_DNA"/>
</dbReference>
<dbReference type="Proteomes" id="UP000053707">
    <property type="component" value="Unassembled WGS sequence"/>
</dbReference>
<dbReference type="PANTHER" id="PTHR43102:SF2">
    <property type="entry name" value="GAF DOMAIN-CONTAINING PROTEIN"/>
    <property type="match status" value="1"/>
</dbReference>
<keyword evidence="2" id="KW-0418">Kinase</keyword>
<dbReference type="GO" id="GO:0016301">
    <property type="term" value="F:kinase activity"/>
    <property type="evidence" value="ECO:0007669"/>
    <property type="project" value="UniProtKB-KW"/>
</dbReference>
<name>A0A101A666_9MYCO</name>
<dbReference type="SMART" id="SM00065">
    <property type="entry name" value="GAF"/>
    <property type="match status" value="1"/>
</dbReference>
<dbReference type="SUPFAM" id="SSF55781">
    <property type="entry name" value="GAF domain-like"/>
    <property type="match status" value="1"/>
</dbReference>
<dbReference type="PANTHER" id="PTHR43102">
    <property type="entry name" value="SLR1143 PROTEIN"/>
    <property type="match status" value="1"/>
</dbReference>
<dbReference type="Pfam" id="PF01590">
    <property type="entry name" value="GAF"/>
    <property type="match status" value="1"/>
</dbReference>
<organism evidence="2 3">
    <name type="scientific">Mycobacterium lehmannii</name>
    <dbReference type="NCBI Taxonomy" id="2048550"/>
    <lineage>
        <taxon>Bacteria</taxon>
        <taxon>Bacillati</taxon>
        <taxon>Actinomycetota</taxon>
        <taxon>Actinomycetes</taxon>
        <taxon>Mycobacteriales</taxon>
        <taxon>Mycobacteriaceae</taxon>
        <taxon>Mycobacterium</taxon>
    </lineage>
</organism>